<dbReference type="Ensembl" id="ENSEBUT00000017560.1">
    <property type="protein sequence ID" value="ENSEBUP00000016984.1"/>
    <property type="gene ID" value="ENSEBUG00000010607.1"/>
</dbReference>
<comment type="similarity">
    <text evidence="1">Belongs to the CoA-transferase III family.</text>
</comment>
<keyword evidence="5" id="KW-1185">Reference proteome</keyword>
<dbReference type="FunFam" id="3.30.1540.10:FF:000004">
    <property type="entry name" value="Probable alpha-methylacyl-CoA racemase mcr"/>
    <property type="match status" value="1"/>
</dbReference>
<dbReference type="GO" id="GO:0005739">
    <property type="term" value="C:mitochondrion"/>
    <property type="evidence" value="ECO:0007669"/>
    <property type="project" value="TreeGrafter"/>
</dbReference>
<dbReference type="SUPFAM" id="SSF89796">
    <property type="entry name" value="CoA-transferase family III (CaiB/BaiF)"/>
    <property type="match status" value="1"/>
</dbReference>
<reference evidence="4" key="1">
    <citation type="submission" date="2025-08" db="UniProtKB">
        <authorList>
            <consortium name="Ensembl"/>
        </authorList>
    </citation>
    <scope>IDENTIFICATION</scope>
</reference>
<dbReference type="GO" id="GO:0008111">
    <property type="term" value="F:alpha-methylacyl-CoA racemase activity"/>
    <property type="evidence" value="ECO:0007669"/>
    <property type="project" value="TreeGrafter"/>
</dbReference>
<sequence>MGGQCAKSYNRASSGGGPPRRLDTPLETTVQSGGEWEEKEIASTSREEGLVVVRASAVLVAIGFVCCRGGLVSVVVCGPFVVASGGSGSRVARNVGRGLRVPPWWFGVGVTTRGGKMQRGMALSRVRVLELAGLAPVPLCGMILADFGANVVTINRVQESRGILNHGGWLSRGKRSVAVDLKLPEGVGVLQRLCKDYDVLIEPYRPGVMERLGLGPDVIMKVNPRLIYARLTGFGQNGPYAHAAGHDINYVALSGLLSMMCKKDENPSPPLNLLADFAGGSVLCALGIALALLERSHSGSGQVIDASMVEGAAYIGSFIWQSQSTGIWSQPAGENLLDMGAHFYNTYRTADNRFVAVGAIEPQFYTKLLEGLELNPDQLPPQMSIFDWPRMKKIFAEKFACRTMAQWCEVFEGKDACVTPVLHVTESPLDPHAKARSSFTIKGDPTPAPKLSRTPATAAHSVSLRPVSEKKLQVFMNGRTDDVPSHKLPGTTFQVS</sequence>
<accession>A0A8C4QKV5</accession>
<organism evidence="4 5">
    <name type="scientific">Eptatretus burgeri</name>
    <name type="common">Inshore hagfish</name>
    <dbReference type="NCBI Taxonomy" id="7764"/>
    <lineage>
        <taxon>Eukaryota</taxon>
        <taxon>Metazoa</taxon>
        <taxon>Chordata</taxon>
        <taxon>Craniata</taxon>
        <taxon>Vertebrata</taxon>
        <taxon>Cyclostomata</taxon>
        <taxon>Myxini</taxon>
        <taxon>Myxiniformes</taxon>
        <taxon>Myxinidae</taxon>
        <taxon>Eptatretinae</taxon>
        <taxon>Eptatretus</taxon>
    </lineage>
</organism>
<dbReference type="PANTHER" id="PTHR48228:SF5">
    <property type="entry name" value="ALPHA-METHYLACYL-COA RACEMASE"/>
    <property type="match status" value="1"/>
</dbReference>
<reference evidence="4" key="2">
    <citation type="submission" date="2025-09" db="UniProtKB">
        <authorList>
            <consortium name="Ensembl"/>
        </authorList>
    </citation>
    <scope>IDENTIFICATION</scope>
</reference>
<dbReference type="GeneTree" id="ENSGT00940000157215"/>
<dbReference type="Gene3D" id="3.40.50.10540">
    <property type="entry name" value="Crotonobetainyl-coa:carnitine coa-transferase, domain 1"/>
    <property type="match status" value="1"/>
</dbReference>
<proteinExistence type="inferred from homology"/>
<dbReference type="InterPro" id="IPR023606">
    <property type="entry name" value="CoA-Trfase_III_dom_1_sf"/>
</dbReference>
<feature type="region of interest" description="Disordered" evidence="3">
    <location>
        <begin position="435"/>
        <end position="462"/>
    </location>
</feature>
<dbReference type="InterPro" id="IPR003673">
    <property type="entry name" value="CoA-Trfase_fam_III"/>
</dbReference>
<evidence type="ECO:0000313" key="5">
    <source>
        <dbReference type="Proteomes" id="UP000694388"/>
    </source>
</evidence>
<feature type="region of interest" description="Disordered" evidence="3">
    <location>
        <begin position="1"/>
        <end position="39"/>
    </location>
</feature>
<protein>
    <submittedName>
        <fullName evidence="4">Alpha-methylacyl-CoA racemase</fullName>
    </submittedName>
</protein>
<evidence type="ECO:0000256" key="2">
    <source>
        <dbReference type="ARBA" id="ARBA00023235"/>
    </source>
</evidence>
<evidence type="ECO:0000313" key="4">
    <source>
        <dbReference type="Ensembl" id="ENSEBUP00000016984.1"/>
    </source>
</evidence>
<dbReference type="PANTHER" id="PTHR48228">
    <property type="entry name" value="SUCCINYL-COA--D-CITRAMALATE COA-TRANSFERASE"/>
    <property type="match status" value="1"/>
</dbReference>
<dbReference type="InterPro" id="IPR044855">
    <property type="entry name" value="CoA-Trfase_III_dom3_sf"/>
</dbReference>
<dbReference type="Gene3D" id="3.30.1540.10">
    <property type="entry name" value="formyl-coa transferase, domain 3"/>
    <property type="match status" value="1"/>
</dbReference>
<evidence type="ECO:0000256" key="1">
    <source>
        <dbReference type="ARBA" id="ARBA00008383"/>
    </source>
</evidence>
<dbReference type="Proteomes" id="UP000694388">
    <property type="component" value="Unplaced"/>
</dbReference>
<dbReference type="Pfam" id="PF02515">
    <property type="entry name" value="CoA_transf_3"/>
    <property type="match status" value="1"/>
</dbReference>
<dbReference type="GO" id="GO:0008206">
    <property type="term" value="P:bile acid metabolic process"/>
    <property type="evidence" value="ECO:0007669"/>
    <property type="project" value="TreeGrafter"/>
</dbReference>
<dbReference type="InterPro" id="IPR050509">
    <property type="entry name" value="CoA-transferase_III"/>
</dbReference>
<keyword evidence="2" id="KW-0413">Isomerase</keyword>
<name>A0A8C4QKV5_EPTBU</name>
<evidence type="ECO:0000256" key="3">
    <source>
        <dbReference type="SAM" id="MobiDB-lite"/>
    </source>
</evidence>
<dbReference type="AlphaFoldDB" id="A0A8C4QKV5"/>